<comment type="caution">
    <text evidence="5">The sequence shown here is derived from an EMBL/GenBank/DDBJ whole genome shotgun (WGS) entry which is preliminary data.</text>
</comment>
<comment type="subcellular location">
    <subcellularLocation>
        <location evidence="1">Membrane</location>
        <topology evidence="1">Multi-pass membrane protein</topology>
    </subcellularLocation>
</comment>
<name>A0AAD5D2M2_AMBAR</name>
<keyword evidence="4" id="KW-0472">Membrane</keyword>
<organism evidence="5 6">
    <name type="scientific">Ambrosia artemisiifolia</name>
    <name type="common">Common ragweed</name>
    <dbReference type="NCBI Taxonomy" id="4212"/>
    <lineage>
        <taxon>Eukaryota</taxon>
        <taxon>Viridiplantae</taxon>
        <taxon>Streptophyta</taxon>
        <taxon>Embryophyta</taxon>
        <taxon>Tracheophyta</taxon>
        <taxon>Spermatophyta</taxon>
        <taxon>Magnoliopsida</taxon>
        <taxon>eudicotyledons</taxon>
        <taxon>Gunneridae</taxon>
        <taxon>Pentapetalae</taxon>
        <taxon>asterids</taxon>
        <taxon>campanulids</taxon>
        <taxon>Asterales</taxon>
        <taxon>Asteraceae</taxon>
        <taxon>Asteroideae</taxon>
        <taxon>Heliantheae alliance</taxon>
        <taxon>Heliantheae</taxon>
        <taxon>Ambrosia</taxon>
    </lineage>
</organism>
<dbReference type="AlphaFoldDB" id="A0AAD5D2M2"/>
<dbReference type="GO" id="GO:0016020">
    <property type="term" value="C:membrane"/>
    <property type="evidence" value="ECO:0007669"/>
    <property type="project" value="UniProtKB-SubCell"/>
</dbReference>
<keyword evidence="2" id="KW-0812">Transmembrane</keyword>
<gene>
    <name evidence="5" type="ORF">M8C21_016771</name>
</gene>
<dbReference type="InterPro" id="IPR006603">
    <property type="entry name" value="PQ-loop_rpt"/>
</dbReference>
<dbReference type="Pfam" id="PF04193">
    <property type="entry name" value="PQ-loop"/>
    <property type="match status" value="1"/>
</dbReference>
<evidence type="ECO:0000313" key="5">
    <source>
        <dbReference type="EMBL" id="KAI7753016.1"/>
    </source>
</evidence>
<accession>A0AAD5D2M2</accession>
<keyword evidence="6" id="KW-1185">Reference proteome</keyword>
<evidence type="ECO:0000256" key="1">
    <source>
        <dbReference type="ARBA" id="ARBA00004141"/>
    </source>
</evidence>
<keyword evidence="3" id="KW-1133">Transmembrane helix</keyword>
<evidence type="ECO:0000256" key="2">
    <source>
        <dbReference type="ARBA" id="ARBA00022692"/>
    </source>
</evidence>
<dbReference type="EMBL" id="JAMZMK010005560">
    <property type="protein sequence ID" value="KAI7753016.1"/>
    <property type="molecule type" value="Genomic_DNA"/>
</dbReference>
<dbReference type="Proteomes" id="UP001206925">
    <property type="component" value="Unassembled WGS sequence"/>
</dbReference>
<evidence type="ECO:0000256" key="3">
    <source>
        <dbReference type="ARBA" id="ARBA00022989"/>
    </source>
</evidence>
<evidence type="ECO:0000256" key="4">
    <source>
        <dbReference type="ARBA" id="ARBA00023136"/>
    </source>
</evidence>
<protein>
    <submittedName>
        <fullName evidence="5">Uncharacterized protein</fullName>
    </submittedName>
</protein>
<proteinExistence type="predicted"/>
<sequence length="112" mass="12501">MWSVWCQAAEKQRWFVYPAGGSDVRRWRYMESVAPPPSPSFCFIFADGGGGFDCCCKPGYEGGGSSIVSGQSLDWIMAAIYMGRRIPQIVLNIKRGSVEVRPLYLDHTFLSP</sequence>
<evidence type="ECO:0000313" key="6">
    <source>
        <dbReference type="Proteomes" id="UP001206925"/>
    </source>
</evidence>
<reference evidence="5" key="1">
    <citation type="submission" date="2022-06" db="EMBL/GenBank/DDBJ databases">
        <title>Uncovering the hologenomic basis of an extraordinary plant invasion.</title>
        <authorList>
            <person name="Bieker V.C."/>
            <person name="Martin M.D."/>
            <person name="Gilbert T."/>
            <person name="Hodgins K."/>
            <person name="Battlay P."/>
            <person name="Petersen B."/>
            <person name="Wilson J."/>
        </authorList>
    </citation>
    <scope>NUCLEOTIDE SEQUENCE</scope>
    <source>
        <strain evidence="5">AA19_3_7</strain>
        <tissue evidence="5">Leaf</tissue>
    </source>
</reference>